<evidence type="ECO:0000313" key="2">
    <source>
        <dbReference type="Proteomes" id="UP000470404"/>
    </source>
</evidence>
<gene>
    <name evidence="1" type="ORF">G3I59_27120</name>
</gene>
<name>A0ABX0BXG8_9PSEU</name>
<organism evidence="1 2">
    <name type="scientific">Amycolatopsis rubida</name>
    <dbReference type="NCBI Taxonomy" id="112413"/>
    <lineage>
        <taxon>Bacteria</taxon>
        <taxon>Bacillati</taxon>
        <taxon>Actinomycetota</taxon>
        <taxon>Actinomycetes</taxon>
        <taxon>Pseudonocardiales</taxon>
        <taxon>Pseudonocardiaceae</taxon>
        <taxon>Amycolatopsis</taxon>
    </lineage>
</organism>
<dbReference type="EMBL" id="JAAGNC010000137">
    <property type="protein sequence ID" value="NEC59165.1"/>
    <property type="molecule type" value="Genomic_DNA"/>
</dbReference>
<reference evidence="1 2" key="1">
    <citation type="submission" date="2020-01" db="EMBL/GenBank/DDBJ databases">
        <title>Insect and environment-associated Actinomycetes.</title>
        <authorList>
            <person name="Currrie C."/>
            <person name="Chevrette M."/>
            <person name="Carlson C."/>
            <person name="Stubbendieck R."/>
            <person name="Wendt-Pienkowski E."/>
        </authorList>
    </citation>
    <scope>NUCLEOTIDE SEQUENCE [LARGE SCALE GENOMIC DNA]</scope>
    <source>
        <strain evidence="1 2">SID8386</strain>
    </source>
</reference>
<protein>
    <submittedName>
        <fullName evidence="1">Uncharacterized protein</fullName>
    </submittedName>
</protein>
<comment type="caution">
    <text evidence="1">The sequence shown here is derived from an EMBL/GenBank/DDBJ whole genome shotgun (WGS) entry which is preliminary data.</text>
</comment>
<dbReference type="Proteomes" id="UP000470404">
    <property type="component" value="Unassembled WGS sequence"/>
</dbReference>
<dbReference type="RefSeq" id="WP_067593250.1">
    <property type="nucleotide sequence ID" value="NZ_JAAGNC010000137.1"/>
</dbReference>
<dbReference type="Pfam" id="PF20067">
    <property type="entry name" value="SSL_N"/>
    <property type="match status" value="1"/>
</dbReference>
<accession>A0ABX0BXG8</accession>
<proteinExistence type="predicted"/>
<keyword evidence="2" id="KW-1185">Reference proteome</keyword>
<sequence length="66" mass="7153">MPVGGREPEDVLVLPDGDLITGVEDGRILRIDGTGARAHDEMLRLGSLTERGIAVMDLAVARRDRE</sequence>
<evidence type="ECO:0000313" key="1">
    <source>
        <dbReference type="EMBL" id="NEC59165.1"/>
    </source>
</evidence>